<dbReference type="AlphaFoldDB" id="A0AAR2IUZ9"/>
<reference evidence="1" key="2">
    <citation type="submission" date="2025-08" db="UniProtKB">
        <authorList>
            <consortium name="Ensembl"/>
        </authorList>
    </citation>
    <scope>IDENTIFICATION</scope>
</reference>
<dbReference type="Ensembl" id="ENSPNAT00000071855.1">
    <property type="protein sequence ID" value="ENSPNAP00000041441.1"/>
    <property type="gene ID" value="ENSPNAG00000031534.1"/>
</dbReference>
<dbReference type="GeneTree" id="ENSGT00940000163630"/>
<evidence type="ECO:0008006" key="3">
    <source>
        <dbReference type="Google" id="ProtNLM"/>
    </source>
</evidence>
<protein>
    <recommendedName>
        <fullName evidence="3">Reverse transcriptase domain-containing protein</fullName>
    </recommendedName>
</protein>
<proteinExistence type="predicted"/>
<dbReference type="Proteomes" id="UP001501920">
    <property type="component" value="Chromosome 27"/>
</dbReference>
<accession>A0AAR2IUZ9</accession>
<reference evidence="1 2" key="1">
    <citation type="submission" date="2020-10" db="EMBL/GenBank/DDBJ databases">
        <title>Pygocentrus nattereri (red-bellied piranha) genome, fPygNat1, primary haplotype.</title>
        <authorList>
            <person name="Myers G."/>
            <person name="Meyer A."/>
            <person name="Karagic N."/>
            <person name="Pippel M."/>
            <person name="Winkler S."/>
            <person name="Tracey A."/>
            <person name="Wood J."/>
            <person name="Formenti G."/>
            <person name="Howe K."/>
            <person name="Fedrigo O."/>
            <person name="Jarvis E.D."/>
        </authorList>
    </citation>
    <scope>NUCLEOTIDE SEQUENCE [LARGE SCALE GENOMIC DNA]</scope>
</reference>
<reference evidence="1" key="3">
    <citation type="submission" date="2025-09" db="UniProtKB">
        <authorList>
            <consortium name="Ensembl"/>
        </authorList>
    </citation>
    <scope>IDENTIFICATION</scope>
</reference>
<evidence type="ECO:0000313" key="2">
    <source>
        <dbReference type="Proteomes" id="UP001501920"/>
    </source>
</evidence>
<evidence type="ECO:0000313" key="1">
    <source>
        <dbReference type="Ensembl" id="ENSPNAP00000041441.1"/>
    </source>
</evidence>
<keyword evidence="2" id="KW-1185">Reference proteome</keyword>
<sequence length="127" mass="14437">MGSDTSTWLEDLNLPKLSDEACEALNADITAEEILEAIKSFPNGKSSGPDGFGMEWYKTFHKQLTPLLLRMFKHSFDNQKFPNSLYDANISLILKEGRDETEPSSYRPISLLNSDFKIFTKLMANRL</sequence>
<dbReference type="PANTHER" id="PTHR19446">
    <property type="entry name" value="REVERSE TRANSCRIPTASES"/>
    <property type="match status" value="1"/>
</dbReference>
<name>A0AAR2IUZ9_PYGNA</name>
<organism evidence="1 2">
    <name type="scientific">Pygocentrus nattereri</name>
    <name type="common">Red-bellied piranha</name>
    <dbReference type="NCBI Taxonomy" id="42514"/>
    <lineage>
        <taxon>Eukaryota</taxon>
        <taxon>Metazoa</taxon>
        <taxon>Chordata</taxon>
        <taxon>Craniata</taxon>
        <taxon>Vertebrata</taxon>
        <taxon>Euteleostomi</taxon>
        <taxon>Actinopterygii</taxon>
        <taxon>Neopterygii</taxon>
        <taxon>Teleostei</taxon>
        <taxon>Ostariophysi</taxon>
        <taxon>Characiformes</taxon>
        <taxon>Characoidei</taxon>
        <taxon>Pygocentrus</taxon>
    </lineage>
</organism>